<keyword evidence="2" id="KW-1185">Reference proteome</keyword>
<evidence type="ECO:0000313" key="2">
    <source>
        <dbReference type="Proteomes" id="UP001642409"/>
    </source>
</evidence>
<sequence>MQTQVETLIVYFCAKNFVSQYVGYILVSCSAVDRFVIQAVLHFLSFMTKSHSSLFCSTFTGRRWKQLLEALRRSPLLWRELLNQLLLHLCACSNLSEVQIRYIGGFQSILVVTQQYTSYCLGVSYEISINETEGVEYIQLCVITYQSQYFKSLKFTFYCK</sequence>
<comment type="caution">
    <text evidence="1">The sequence shown here is derived from an EMBL/GenBank/DDBJ whole genome shotgun (WGS) entry which is preliminary data.</text>
</comment>
<gene>
    <name evidence="1" type="ORF">HINF_LOCUS22313</name>
</gene>
<organism evidence="1 2">
    <name type="scientific">Hexamita inflata</name>
    <dbReference type="NCBI Taxonomy" id="28002"/>
    <lineage>
        <taxon>Eukaryota</taxon>
        <taxon>Metamonada</taxon>
        <taxon>Diplomonadida</taxon>
        <taxon>Hexamitidae</taxon>
        <taxon>Hexamitinae</taxon>
        <taxon>Hexamita</taxon>
    </lineage>
</organism>
<dbReference type="EMBL" id="CAXDID020000062">
    <property type="protein sequence ID" value="CAL6010910.1"/>
    <property type="molecule type" value="Genomic_DNA"/>
</dbReference>
<proteinExistence type="predicted"/>
<accession>A0ABP1I7A9</accession>
<name>A0ABP1I7A9_9EUKA</name>
<dbReference type="Proteomes" id="UP001642409">
    <property type="component" value="Unassembled WGS sequence"/>
</dbReference>
<reference evidence="1 2" key="1">
    <citation type="submission" date="2024-07" db="EMBL/GenBank/DDBJ databases">
        <authorList>
            <person name="Akdeniz Z."/>
        </authorList>
    </citation>
    <scope>NUCLEOTIDE SEQUENCE [LARGE SCALE GENOMIC DNA]</scope>
</reference>
<protein>
    <submittedName>
        <fullName evidence="1">Hypothetical_protein</fullName>
    </submittedName>
</protein>
<evidence type="ECO:0000313" key="1">
    <source>
        <dbReference type="EMBL" id="CAL6010910.1"/>
    </source>
</evidence>